<evidence type="ECO:0000256" key="1">
    <source>
        <dbReference type="SAM" id="MobiDB-lite"/>
    </source>
</evidence>
<name>A0A8H7W5Z4_9HELO</name>
<evidence type="ECO:0000256" key="2">
    <source>
        <dbReference type="SAM" id="SignalP"/>
    </source>
</evidence>
<comment type="caution">
    <text evidence="3">The sequence shown here is derived from an EMBL/GenBank/DDBJ whole genome shotgun (WGS) entry which is preliminary data.</text>
</comment>
<dbReference type="AlphaFoldDB" id="A0A8H7W5Z4"/>
<proteinExistence type="predicted"/>
<gene>
    <name evidence="3" type="ORF">IFR04_007995</name>
</gene>
<feature type="compositionally biased region" description="Basic residues" evidence="1">
    <location>
        <begin position="135"/>
        <end position="147"/>
    </location>
</feature>
<accession>A0A8H7W5Z4</accession>
<organism evidence="3 4">
    <name type="scientific">Cadophora malorum</name>
    <dbReference type="NCBI Taxonomy" id="108018"/>
    <lineage>
        <taxon>Eukaryota</taxon>
        <taxon>Fungi</taxon>
        <taxon>Dikarya</taxon>
        <taxon>Ascomycota</taxon>
        <taxon>Pezizomycotina</taxon>
        <taxon>Leotiomycetes</taxon>
        <taxon>Helotiales</taxon>
        <taxon>Ploettnerulaceae</taxon>
        <taxon>Cadophora</taxon>
    </lineage>
</organism>
<feature type="chain" id="PRO_5034818933" evidence="2">
    <location>
        <begin position="17"/>
        <end position="283"/>
    </location>
</feature>
<dbReference type="EMBL" id="JAFJYH010000118">
    <property type="protein sequence ID" value="KAG4418871.1"/>
    <property type="molecule type" value="Genomic_DNA"/>
</dbReference>
<evidence type="ECO:0000313" key="4">
    <source>
        <dbReference type="Proteomes" id="UP000664132"/>
    </source>
</evidence>
<evidence type="ECO:0000313" key="3">
    <source>
        <dbReference type="EMBL" id="KAG4418871.1"/>
    </source>
</evidence>
<keyword evidence="4" id="KW-1185">Reference proteome</keyword>
<feature type="signal peptide" evidence="2">
    <location>
        <begin position="1"/>
        <end position="16"/>
    </location>
</feature>
<sequence>MLCLRALLFCLKPTVRLPPYQPQILRDASVSTVYSSAPQFQSEQDQAYQLGYNDALIAMGNMSIQYPNAESKSHKPSRNQSSKYHQKRRQDRRRRHNNWSRSSTTESSDDDSDSSIHYSSSKDSTEYDNSEPTTRRRSAHAATRHSSKNPNVTRNAQLYARPPYAYPLDHPMSIPALPSTNFPPRNSNAYTTLSSLYPTSQYVVAPQIDDIYLDVPCSDCQGITRQGSTQADRFGNPYGAGEPITWCVGTGGNVVPVAGDPRERIPEYGFGYLFGSGYRGDGF</sequence>
<keyword evidence="2" id="KW-0732">Signal</keyword>
<protein>
    <submittedName>
        <fullName evidence="3">Uncharacterized protein</fullName>
    </submittedName>
</protein>
<feature type="region of interest" description="Disordered" evidence="1">
    <location>
        <begin position="67"/>
        <end position="157"/>
    </location>
</feature>
<dbReference type="Proteomes" id="UP000664132">
    <property type="component" value="Unassembled WGS sequence"/>
</dbReference>
<feature type="compositionally biased region" description="Basic residues" evidence="1">
    <location>
        <begin position="84"/>
        <end position="98"/>
    </location>
</feature>
<reference evidence="3" key="1">
    <citation type="submission" date="2021-02" db="EMBL/GenBank/DDBJ databases">
        <title>Genome sequence Cadophora malorum strain M34.</title>
        <authorList>
            <person name="Stefanovic E."/>
            <person name="Vu D."/>
            <person name="Scully C."/>
            <person name="Dijksterhuis J."/>
            <person name="Roader J."/>
            <person name="Houbraken J."/>
        </authorList>
    </citation>
    <scope>NUCLEOTIDE SEQUENCE</scope>
    <source>
        <strain evidence="3">M34</strain>
    </source>
</reference>